<keyword evidence="20" id="KW-1185">Reference proteome</keyword>
<gene>
    <name evidence="19" type="ORF">GOMPHAMPRED_001498</name>
</gene>
<dbReference type="SUPFAM" id="SSF63380">
    <property type="entry name" value="Riboflavin synthase domain-like"/>
    <property type="match status" value="1"/>
</dbReference>
<sequence>MRLQQAESSGPATVSSQEKSYKKFEQHSSSLPFGQHVALSHLAGSIYTTPQQLVQQVAFLLSDRLWSYSPESFDLDVSLKDWFSAGEKNVHEYIPNVEAMQIRSGAASIALGYIFSKDFDLSKKYIPQSIIASTSSLQYLQASLDQLALLYSMASPFVAHIAAIDYQVPGLTGYVTDYVSALALADEIGLGVVSSGSANEAQHMSLFATLLASVLPTIHIYDGLKVGRDTSRIGNVLDQTKLKNAYQAILHQATKSSKRYDTQETKAVSLLKLFNSELGTCYKPFEYHGHLEADHVFVVFGTVEASLGEQIINTLTQQGEKVGLINVRVYRPFAEEEFLEIVPKSTKVLGVLGQVHDSSDIADSAMQSNLYRDVLAALTFAEDWKSVPSVIDIKYSREQVWTEELLLTVFKQASPKLPAIDHITAIDNTDSNSRDYVFWNLDETPFSKATAALAKALSKDSSSNVSFSTKHDNLVQGGIQRTDIRKSESSSGLLPTLQNADTVWVGSLDILKDVNVLASTKCGGSIILNCPGIKDNDIEKKLSPAFRQGIQKQKLKLYILDPDAIEGIADDEDLLIYLGQITFLRVAMPRQEMTGLWKLSGLNGNAEVLGSISEKLKQGLRLIEVPEEWAKMETDAEQPELLNDIKINSFTTFDKAEAEESTAQTSWTTIAKSLVFKEAYGGTASVRPDLTVPTWTVALKEHRRLTPETYDRNIMDLEFDLGDSGLKYNIGDSLGIHPCNDISEVLEFISSYGLNPNDIIETPVPDSPGLTRSNTVYQILRSQLDVFGRPGRQFYEALSEYATDAEEAKNLLTISQPAGAREFTRRAEVDTITYADILTEFPSAHPPFSELIRIIPALKRREYSIASCQKATPNSVHLMIVTVLWTDPRKRDRFGLATRYLNSLKPGDQVTISLKPSVMKLPPSSTDAIIMAGLGTGLAPFRAFVQYRAWEKAQGKEIGPVLLYMGSRHQREEYCYGEEWEAYRDAGVVTLLSCAFSRDQPQKIYIQDRMRETARQLEKAYFEPSKKGAFYLCGPTWPVPDVTDVIEEVITGMKKREGVKKINARREVETLKDDGRFVLEVY</sequence>
<dbReference type="InterPro" id="IPR001709">
    <property type="entry name" value="Flavoprot_Pyr_Nucl_cyt_Rdtase"/>
</dbReference>
<dbReference type="AlphaFoldDB" id="A0A8H3ILT4"/>
<evidence type="ECO:0000256" key="14">
    <source>
        <dbReference type="ARBA" id="ARBA00023004"/>
    </source>
</evidence>
<dbReference type="FunFam" id="3.40.50.970:FF:000052">
    <property type="entry name" value="Sulfite reductase [NADPH] flavoprotein component"/>
    <property type="match status" value="1"/>
</dbReference>
<dbReference type="FunFam" id="1.20.990.10:FF:000010">
    <property type="entry name" value="Sulfite reductase [NADPH] flavoprotein component"/>
    <property type="match status" value="1"/>
</dbReference>
<dbReference type="InterPro" id="IPR003097">
    <property type="entry name" value="CysJ-like_FAD-binding"/>
</dbReference>
<keyword evidence="15" id="KW-0411">Iron-sulfur</keyword>
<keyword evidence="7" id="KW-0285">Flavoprotein</keyword>
<proteinExistence type="predicted"/>
<keyword evidence="10" id="KW-0274">FAD</keyword>
<dbReference type="CDD" id="cd06207">
    <property type="entry name" value="CyPoR_like"/>
    <property type="match status" value="1"/>
</dbReference>
<keyword evidence="12" id="KW-0249">Electron transport</keyword>
<accession>A0A8H3ILT4</accession>
<evidence type="ECO:0000256" key="3">
    <source>
        <dbReference type="ARBA" id="ARBA00004774"/>
    </source>
</evidence>
<comment type="cofactor">
    <cofactor evidence="1">
        <name>FMN</name>
        <dbReference type="ChEBI" id="CHEBI:58210"/>
    </cofactor>
</comment>
<dbReference type="InterPro" id="IPR033412">
    <property type="entry name" value="PFOR_II"/>
</dbReference>
<evidence type="ECO:0000256" key="8">
    <source>
        <dbReference type="ARBA" id="ARBA00022643"/>
    </source>
</evidence>
<dbReference type="Gene3D" id="3.40.50.80">
    <property type="entry name" value="Nucleotide-binding domain of ferredoxin-NADP reductase (FNR) module"/>
    <property type="match status" value="1"/>
</dbReference>
<dbReference type="GO" id="GO:0051539">
    <property type="term" value="F:4 iron, 4 sulfur cluster binding"/>
    <property type="evidence" value="ECO:0007669"/>
    <property type="project" value="UniProtKB-KW"/>
</dbReference>
<evidence type="ECO:0000256" key="2">
    <source>
        <dbReference type="ARBA" id="ARBA00001974"/>
    </source>
</evidence>
<dbReference type="EC" id="1.8.1.2" evidence="4"/>
<feature type="domain" description="FAD-binding FR-type" evidence="18">
    <location>
        <begin position="692"/>
        <end position="923"/>
    </location>
</feature>
<dbReference type="PRINTS" id="PR00371">
    <property type="entry name" value="FPNCR"/>
</dbReference>
<dbReference type="InterPro" id="IPR009014">
    <property type="entry name" value="Transketo_C/PFOR_II"/>
</dbReference>
<evidence type="ECO:0000256" key="13">
    <source>
        <dbReference type="ARBA" id="ARBA00023002"/>
    </source>
</evidence>
<evidence type="ECO:0000256" key="9">
    <source>
        <dbReference type="ARBA" id="ARBA00022723"/>
    </source>
</evidence>
<dbReference type="OrthoDB" id="1856718at2759"/>
<keyword evidence="6" id="KW-0004">4Fe-4S</keyword>
<dbReference type="Pfam" id="PF00175">
    <property type="entry name" value="NAD_binding_1"/>
    <property type="match status" value="1"/>
</dbReference>
<dbReference type="FunFam" id="3.40.50.920:FF:000007">
    <property type="entry name" value="Pyruvate:ferredoxin (Flavodoxin) oxidoreductase"/>
    <property type="match status" value="1"/>
</dbReference>
<dbReference type="GO" id="GO:0005829">
    <property type="term" value="C:cytosol"/>
    <property type="evidence" value="ECO:0007669"/>
    <property type="project" value="TreeGrafter"/>
</dbReference>
<evidence type="ECO:0000256" key="6">
    <source>
        <dbReference type="ARBA" id="ARBA00022485"/>
    </source>
</evidence>
<evidence type="ECO:0000256" key="10">
    <source>
        <dbReference type="ARBA" id="ARBA00022827"/>
    </source>
</evidence>
<comment type="caution">
    <text evidence="19">The sequence shown here is derived from an EMBL/GenBank/DDBJ whole genome shotgun (WGS) entry which is preliminary data.</text>
</comment>
<evidence type="ECO:0000259" key="18">
    <source>
        <dbReference type="PROSITE" id="PS51384"/>
    </source>
</evidence>
<dbReference type="InterPro" id="IPR017938">
    <property type="entry name" value="Riboflavin_synthase-like_b-brl"/>
</dbReference>
<evidence type="ECO:0000256" key="16">
    <source>
        <dbReference type="ARBA" id="ARBA00052219"/>
    </source>
</evidence>
<dbReference type="InterPro" id="IPR023173">
    <property type="entry name" value="NADPH_Cyt_P450_Rdtase_alpha"/>
</dbReference>
<dbReference type="Gene3D" id="3.40.920.10">
    <property type="entry name" value="Pyruvate-ferredoxin oxidoreductase, PFOR, domain III"/>
    <property type="match status" value="1"/>
</dbReference>
<dbReference type="Proteomes" id="UP000664169">
    <property type="component" value="Unassembled WGS sequence"/>
</dbReference>
<dbReference type="Pfam" id="PF17147">
    <property type="entry name" value="PFOR_II"/>
    <property type="match status" value="1"/>
</dbReference>
<dbReference type="FunFam" id="3.40.50.80:FF:000011">
    <property type="entry name" value="Sulfite reductase flavoprotein component"/>
    <property type="match status" value="1"/>
</dbReference>
<dbReference type="GO" id="GO:0050660">
    <property type="term" value="F:flavin adenine dinucleotide binding"/>
    <property type="evidence" value="ECO:0007669"/>
    <property type="project" value="TreeGrafter"/>
</dbReference>
<dbReference type="InterPro" id="IPR039261">
    <property type="entry name" value="FNR_nucleotide-bd"/>
</dbReference>
<dbReference type="EMBL" id="CAJPDQ010000013">
    <property type="protein sequence ID" value="CAF9918354.1"/>
    <property type="molecule type" value="Genomic_DNA"/>
</dbReference>
<evidence type="ECO:0000256" key="5">
    <source>
        <dbReference type="ARBA" id="ARBA00022448"/>
    </source>
</evidence>
<dbReference type="GO" id="GO:0046872">
    <property type="term" value="F:metal ion binding"/>
    <property type="evidence" value="ECO:0007669"/>
    <property type="project" value="UniProtKB-KW"/>
</dbReference>
<evidence type="ECO:0000256" key="17">
    <source>
        <dbReference type="ARBA" id="ARBA00059320"/>
    </source>
</evidence>
<dbReference type="PANTHER" id="PTHR19384">
    <property type="entry name" value="NITRIC OXIDE SYNTHASE-RELATED"/>
    <property type="match status" value="1"/>
</dbReference>
<comment type="function">
    <text evidence="17">This enzyme catalyzes the 6-electron reduction of sulfite to sulfide. This is one of several activities required for the biosynthesis of L-cysteine from sulfate.</text>
</comment>
<dbReference type="SUPFAM" id="SSF52343">
    <property type="entry name" value="Ferredoxin reductase-like, C-terminal NADP-linked domain"/>
    <property type="match status" value="1"/>
</dbReference>
<evidence type="ECO:0000256" key="7">
    <source>
        <dbReference type="ARBA" id="ARBA00022630"/>
    </source>
</evidence>
<keyword evidence="9" id="KW-0479">Metal-binding</keyword>
<dbReference type="Pfam" id="PF00667">
    <property type="entry name" value="FAD_binding_1"/>
    <property type="match status" value="1"/>
</dbReference>
<keyword evidence="5" id="KW-0813">Transport</keyword>
<comment type="pathway">
    <text evidence="3">Sulfur metabolism; hydrogen sulfide biosynthesis; hydrogen sulfide from sulfite (NADPH route): step 1/1.</text>
</comment>
<evidence type="ECO:0000256" key="1">
    <source>
        <dbReference type="ARBA" id="ARBA00001917"/>
    </source>
</evidence>
<reference evidence="19" key="1">
    <citation type="submission" date="2021-03" db="EMBL/GenBank/DDBJ databases">
        <authorList>
            <person name="Tagirdzhanova G."/>
        </authorList>
    </citation>
    <scope>NUCLEOTIDE SEQUENCE</scope>
</reference>
<keyword evidence="8" id="KW-0288">FMN</keyword>
<dbReference type="SUPFAM" id="SSF52922">
    <property type="entry name" value="TK C-terminal domain-like"/>
    <property type="match status" value="1"/>
</dbReference>
<dbReference type="PROSITE" id="PS51384">
    <property type="entry name" value="FAD_FR"/>
    <property type="match status" value="1"/>
</dbReference>
<keyword evidence="11" id="KW-0521">NADP</keyword>
<evidence type="ECO:0000256" key="11">
    <source>
        <dbReference type="ARBA" id="ARBA00022857"/>
    </source>
</evidence>
<evidence type="ECO:0000313" key="19">
    <source>
        <dbReference type="EMBL" id="CAF9918354.1"/>
    </source>
</evidence>
<dbReference type="InterPro" id="IPR001433">
    <property type="entry name" value="OxRdtase_FAD/NAD-bd"/>
</dbReference>
<evidence type="ECO:0000256" key="4">
    <source>
        <dbReference type="ARBA" id="ARBA00012604"/>
    </source>
</evidence>
<dbReference type="GO" id="GO:0010181">
    <property type="term" value="F:FMN binding"/>
    <property type="evidence" value="ECO:0007669"/>
    <property type="project" value="TreeGrafter"/>
</dbReference>
<comment type="cofactor">
    <cofactor evidence="2">
        <name>FAD</name>
        <dbReference type="ChEBI" id="CHEBI:57692"/>
    </cofactor>
</comment>
<dbReference type="Gene3D" id="3.40.50.970">
    <property type="match status" value="1"/>
</dbReference>
<evidence type="ECO:0000313" key="20">
    <source>
        <dbReference type="Proteomes" id="UP000664169"/>
    </source>
</evidence>
<dbReference type="Gene3D" id="2.40.30.10">
    <property type="entry name" value="Translation factors"/>
    <property type="match status" value="1"/>
</dbReference>
<protein>
    <recommendedName>
        <fullName evidence="4">assimilatory sulfite reductase (NADPH)</fullName>
        <ecNumber evidence="4">1.8.1.2</ecNumber>
    </recommendedName>
</protein>
<dbReference type="GO" id="GO:0004783">
    <property type="term" value="F:sulfite reductase (NADPH) activity"/>
    <property type="evidence" value="ECO:0007669"/>
    <property type="project" value="UniProtKB-EC"/>
</dbReference>
<organism evidence="19 20">
    <name type="scientific">Gomphillus americanus</name>
    <dbReference type="NCBI Taxonomy" id="1940652"/>
    <lineage>
        <taxon>Eukaryota</taxon>
        <taxon>Fungi</taxon>
        <taxon>Dikarya</taxon>
        <taxon>Ascomycota</taxon>
        <taxon>Pezizomycotina</taxon>
        <taxon>Lecanoromycetes</taxon>
        <taxon>OSLEUM clade</taxon>
        <taxon>Ostropomycetidae</taxon>
        <taxon>Ostropales</taxon>
        <taxon>Graphidaceae</taxon>
        <taxon>Gomphilloideae</taxon>
        <taxon>Gomphillus</taxon>
    </lineage>
</organism>
<evidence type="ECO:0000256" key="12">
    <source>
        <dbReference type="ARBA" id="ARBA00022982"/>
    </source>
</evidence>
<dbReference type="PANTHER" id="PTHR19384:SF109">
    <property type="entry name" value="SULFITE REDUCTASE [NADPH] FLAVOPROTEIN COMPONENT"/>
    <property type="match status" value="1"/>
</dbReference>
<keyword evidence="13" id="KW-0560">Oxidoreductase</keyword>
<evidence type="ECO:0000256" key="15">
    <source>
        <dbReference type="ARBA" id="ARBA00023014"/>
    </source>
</evidence>
<dbReference type="InterPro" id="IPR017927">
    <property type="entry name" value="FAD-bd_FR_type"/>
</dbReference>
<name>A0A8H3ILT4_9LECA</name>
<comment type="catalytic activity">
    <reaction evidence="16">
        <text>hydrogen sulfide + 3 NADP(+) + 3 H2O = sulfite + 3 NADPH + 4 H(+)</text>
        <dbReference type="Rhea" id="RHEA:13801"/>
        <dbReference type="ChEBI" id="CHEBI:15377"/>
        <dbReference type="ChEBI" id="CHEBI:15378"/>
        <dbReference type="ChEBI" id="CHEBI:17359"/>
        <dbReference type="ChEBI" id="CHEBI:29919"/>
        <dbReference type="ChEBI" id="CHEBI:57783"/>
        <dbReference type="ChEBI" id="CHEBI:58349"/>
        <dbReference type="EC" id="1.8.1.2"/>
    </reaction>
</comment>
<keyword evidence="14" id="KW-0408">Iron</keyword>
<dbReference type="InterPro" id="IPR002869">
    <property type="entry name" value="Pyrv_flavodox_OxRed_cen"/>
</dbReference>
<dbReference type="Gene3D" id="1.20.990.10">
    <property type="entry name" value="NADPH-cytochrome p450 Reductase, Chain A, domain 3"/>
    <property type="match status" value="1"/>
</dbReference>
<dbReference type="SUPFAM" id="SSF53323">
    <property type="entry name" value="Pyruvate-ferredoxin oxidoreductase, PFOR, domain III"/>
    <property type="match status" value="1"/>
</dbReference>
<dbReference type="Gene3D" id="3.40.50.920">
    <property type="match status" value="1"/>
</dbReference>